<accession>A0A1W1WK69</accession>
<proteinExistence type="predicted"/>
<gene>
    <name evidence="2" type="ORF">SAMN00768000_2808</name>
</gene>
<name>A0A1W1WK69_SULTA</name>
<organism evidence="2 3">
    <name type="scientific">Sulfobacillus thermosulfidooxidans (strain DSM 9293 / VKM B-1269 / AT-1)</name>
    <dbReference type="NCBI Taxonomy" id="929705"/>
    <lineage>
        <taxon>Bacteria</taxon>
        <taxon>Bacillati</taxon>
        <taxon>Bacillota</taxon>
        <taxon>Clostridia</taxon>
        <taxon>Eubacteriales</taxon>
        <taxon>Clostridiales Family XVII. Incertae Sedis</taxon>
        <taxon>Sulfobacillus</taxon>
    </lineage>
</organism>
<evidence type="ECO:0000256" key="1">
    <source>
        <dbReference type="SAM" id="MobiDB-lite"/>
    </source>
</evidence>
<evidence type="ECO:0000313" key="2">
    <source>
        <dbReference type="EMBL" id="SMC06410.1"/>
    </source>
</evidence>
<dbReference type="Proteomes" id="UP000192660">
    <property type="component" value="Unassembled WGS sequence"/>
</dbReference>
<evidence type="ECO:0000313" key="3">
    <source>
        <dbReference type="Proteomes" id="UP000192660"/>
    </source>
</evidence>
<reference evidence="3" key="1">
    <citation type="submission" date="2017-04" db="EMBL/GenBank/DDBJ databases">
        <authorList>
            <person name="Varghese N."/>
            <person name="Submissions S."/>
        </authorList>
    </citation>
    <scope>NUCLEOTIDE SEQUENCE [LARGE SCALE GENOMIC DNA]</scope>
    <source>
        <strain evidence="3">DSM 9293</strain>
    </source>
</reference>
<dbReference type="AlphaFoldDB" id="A0A1W1WK69"/>
<protein>
    <submittedName>
        <fullName evidence="2">Uncharacterized protein</fullName>
    </submittedName>
</protein>
<feature type="region of interest" description="Disordered" evidence="1">
    <location>
        <begin position="1"/>
        <end position="34"/>
    </location>
</feature>
<keyword evidence="3" id="KW-1185">Reference proteome</keyword>
<dbReference type="EMBL" id="FWWY01000001">
    <property type="protein sequence ID" value="SMC06410.1"/>
    <property type="molecule type" value="Genomic_DNA"/>
</dbReference>
<sequence>MNSHSFAPYYQPDNLVGRVKDGASRRPKTSSLDY</sequence>